<dbReference type="RefSeq" id="WP_227530022.1">
    <property type="nucleotide sequence ID" value="NZ_JAGTTM010000001.1"/>
</dbReference>
<dbReference type="Proteomes" id="UP001139289">
    <property type="component" value="Unassembled WGS sequence"/>
</dbReference>
<gene>
    <name evidence="1" type="ORF">KEC56_04710</name>
</gene>
<proteinExistence type="predicted"/>
<dbReference type="AlphaFoldDB" id="A0A9X1LNF2"/>
<keyword evidence="2" id="KW-1185">Reference proteome</keyword>
<sequence>MAASSDSVSRIAILDDDQNVREGLAYAIESDEWEPVDQPGPLGTMEDFLARNIGAVGAVSDHKLAPAGYAQFTGAQLVAAWYKRMFPALLCTTYNKSAVDEFRSLRRWIPVVMPPDGLTPDTLGVGLELVRKELQGNFVAERRPWRAVVRFTDYAPENRTVYAKLAGWSSEAVALREVDLPAALRKIVTSKPDFLCHAEANLGTVSGDELYLSSWEFEE</sequence>
<comment type="caution">
    <text evidence="1">The sequence shown here is derived from an EMBL/GenBank/DDBJ whole genome shotgun (WGS) entry which is preliminary data.</text>
</comment>
<name>A0A9X1LNF2_9MICO</name>
<accession>A0A9X1LNF2</accession>
<protein>
    <submittedName>
        <fullName evidence="1">Uncharacterized protein</fullName>
    </submittedName>
</protein>
<reference evidence="1" key="1">
    <citation type="submission" date="2021-04" db="EMBL/GenBank/DDBJ databases">
        <title>Microbacterium tenobrionis sp. nov. and Microbacterium allomyrinae sp. nov., isolated from larvae of Tenobrio molitor and Allomyrina dichotoma, respectively.</title>
        <authorList>
            <person name="Lee S.D."/>
        </authorList>
    </citation>
    <scope>NUCLEOTIDE SEQUENCE</scope>
    <source>
        <strain evidence="1">YMB-B2</strain>
    </source>
</reference>
<evidence type="ECO:0000313" key="1">
    <source>
        <dbReference type="EMBL" id="MCC2028823.1"/>
    </source>
</evidence>
<organism evidence="1 2">
    <name type="scientific">Microbacterium tenebrionis</name>
    <dbReference type="NCBI Taxonomy" id="2830665"/>
    <lineage>
        <taxon>Bacteria</taxon>
        <taxon>Bacillati</taxon>
        <taxon>Actinomycetota</taxon>
        <taxon>Actinomycetes</taxon>
        <taxon>Micrococcales</taxon>
        <taxon>Microbacteriaceae</taxon>
        <taxon>Microbacterium</taxon>
    </lineage>
</organism>
<dbReference type="EMBL" id="JAGTTM010000001">
    <property type="protein sequence ID" value="MCC2028823.1"/>
    <property type="molecule type" value="Genomic_DNA"/>
</dbReference>
<evidence type="ECO:0000313" key="2">
    <source>
        <dbReference type="Proteomes" id="UP001139289"/>
    </source>
</evidence>